<dbReference type="InterPro" id="IPR022742">
    <property type="entry name" value="Hydrolase_4"/>
</dbReference>
<feature type="signal peptide" evidence="1">
    <location>
        <begin position="1"/>
        <end position="18"/>
    </location>
</feature>
<dbReference type="Gene3D" id="3.10.450.590">
    <property type="match status" value="1"/>
</dbReference>
<dbReference type="PANTHER" id="PTHR43265">
    <property type="entry name" value="ESTERASE ESTD"/>
    <property type="match status" value="1"/>
</dbReference>
<name>A0A376EWR3_CHRCU</name>
<reference evidence="5 6" key="1">
    <citation type="submission" date="2018-06" db="EMBL/GenBank/DDBJ databases">
        <authorList>
            <consortium name="Pathogen Informatics"/>
            <person name="Doyle S."/>
        </authorList>
    </citation>
    <scope>NUCLEOTIDE SEQUENCE [LARGE SCALE GENOMIC DNA]</scope>
    <source>
        <strain evidence="5 6">NCTC13533</strain>
    </source>
</reference>
<proteinExistence type="predicted"/>
<keyword evidence="5" id="KW-0378">Hydrolase</keyword>
<evidence type="ECO:0000313" key="6">
    <source>
        <dbReference type="Proteomes" id="UP000255224"/>
    </source>
</evidence>
<dbReference type="Gene3D" id="3.40.50.1820">
    <property type="entry name" value="alpha/beta hydrolase"/>
    <property type="match status" value="1"/>
</dbReference>
<dbReference type="InterPro" id="IPR053145">
    <property type="entry name" value="AB_hydrolase_Est10"/>
</dbReference>
<reference evidence="4" key="3">
    <citation type="submission" date="2018-11" db="EMBL/GenBank/DDBJ databases">
        <title>Proposal to divide the Flavobacteriaceae and reorganize its genera based on Amino Acid Identity values calculated from whole genome sequences.</title>
        <authorList>
            <person name="Nicholson A.C."/>
            <person name="Gulvik C.A."/>
            <person name="Whitney A.M."/>
            <person name="Humrighouse B.W."/>
            <person name="Bell M."/>
            <person name="Holmes B."/>
            <person name="Steigerwalt A."/>
            <person name="Villarma A."/>
            <person name="Sheth M."/>
            <person name="Batra D."/>
            <person name="Pryor J."/>
            <person name="Bernardet J.-F."/>
            <person name="Hugo C."/>
            <person name="Kampfer P."/>
            <person name="Newman J."/>
            <person name="Mcquiston J.R."/>
        </authorList>
    </citation>
    <scope>NUCLEOTIDE SEQUENCE [LARGE SCALE GENOMIC DNA]</scope>
    <source>
        <strain evidence="4">G0188</strain>
    </source>
</reference>
<feature type="domain" description="DUF3887" evidence="3">
    <location>
        <begin position="26"/>
        <end position="111"/>
    </location>
</feature>
<evidence type="ECO:0000259" key="3">
    <source>
        <dbReference type="Pfam" id="PF13026"/>
    </source>
</evidence>
<dbReference type="Proteomes" id="UP000273270">
    <property type="component" value="Chromosome"/>
</dbReference>
<evidence type="ECO:0000313" key="4">
    <source>
        <dbReference type="EMBL" id="AZA48179.1"/>
    </source>
</evidence>
<dbReference type="Proteomes" id="UP000255224">
    <property type="component" value="Unassembled WGS sequence"/>
</dbReference>
<organism evidence="5 6">
    <name type="scientific">Chryseobacterium carnipullorum</name>
    <dbReference type="NCBI Taxonomy" id="1124835"/>
    <lineage>
        <taxon>Bacteria</taxon>
        <taxon>Pseudomonadati</taxon>
        <taxon>Bacteroidota</taxon>
        <taxon>Flavobacteriia</taxon>
        <taxon>Flavobacteriales</taxon>
        <taxon>Weeksellaceae</taxon>
        <taxon>Chryseobacterium group</taxon>
        <taxon>Chryseobacterium</taxon>
    </lineage>
</organism>
<dbReference type="RefSeq" id="WP_123877940.1">
    <property type="nucleotide sequence ID" value="NZ_CP033920.1"/>
</dbReference>
<accession>A0A3G6M5Q7</accession>
<evidence type="ECO:0000256" key="1">
    <source>
        <dbReference type="SAM" id="SignalP"/>
    </source>
</evidence>
<feature type="chain" id="PRO_5044586267" evidence="1">
    <location>
        <begin position="19"/>
        <end position="417"/>
    </location>
</feature>
<dbReference type="PANTHER" id="PTHR43265:SF1">
    <property type="entry name" value="ESTERASE ESTD"/>
    <property type="match status" value="1"/>
</dbReference>
<dbReference type="GO" id="GO:0052689">
    <property type="term" value="F:carboxylic ester hydrolase activity"/>
    <property type="evidence" value="ECO:0007669"/>
    <property type="project" value="TreeGrafter"/>
</dbReference>
<evidence type="ECO:0000313" key="7">
    <source>
        <dbReference type="Proteomes" id="UP000273270"/>
    </source>
</evidence>
<feature type="domain" description="Serine aminopeptidase S33" evidence="2">
    <location>
        <begin position="149"/>
        <end position="383"/>
    </location>
</feature>
<keyword evidence="7" id="KW-1185">Reference proteome</keyword>
<evidence type="ECO:0000259" key="2">
    <source>
        <dbReference type="Pfam" id="PF12146"/>
    </source>
</evidence>
<dbReference type="EMBL" id="CP033920">
    <property type="protein sequence ID" value="AZA48179.1"/>
    <property type="molecule type" value="Genomic_DNA"/>
</dbReference>
<dbReference type="OrthoDB" id="9809549at2"/>
<dbReference type="Pfam" id="PF12146">
    <property type="entry name" value="Hydrolase_4"/>
    <property type="match status" value="1"/>
</dbReference>
<accession>A0A376EWR3</accession>
<dbReference type="InterPro" id="IPR024981">
    <property type="entry name" value="DUF3887"/>
</dbReference>
<sequence length="417" mass="47469">MKKLLTLFLIVLSFLSFSQSRKDIGAQFIRTLLVDKNPEKAHSFFDASVAGEIKATDLAMVTEQLQGQLGAFKNILEVNNEKDSYYYYSEFEKSKLDIQITFTSGDKMIGFFLVPHKMFDQPDDKNTLKMTSDDIELKGTLLVPANGNKKKLVIFVHGSGASDRDETLGENKPFKDIADELFKNGIASYRYDKRTYSNPETFTEKSTAEQETINDAVNAAAYFKNNENFKGYQIIMLGHSLGAYLMPKIAEKAQISKYVFMAGNARPLQEVIMDQLEYLHKIDPSKISTETVDTIKKQVAFLQSDKFDLNSPASELPLGQSASYWKYLLNYKPLDEVKNIKSPLFFAQGERDYQVTEKDFALWKNQLKTNKMATFKWYPSLNHLFIKGSGIPSPGDYEVKGNVDEEFLKDLVQFIVK</sequence>
<dbReference type="SUPFAM" id="SSF53474">
    <property type="entry name" value="alpha/beta-Hydrolases"/>
    <property type="match status" value="1"/>
</dbReference>
<gene>
    <name evidence="4" type="ORF">EG346_08205</name>
    <name evidence="5" type="ORF">NCTC13533_05600</name>
</gene>
<dbReference type="KEGG" id="ccau:EG346_08205"/>
<dbReference type="Pfam" id="PF13026">
    <property type="entry name" value="DUF3887"/>
    <property type="match status" value="1"/>
</dbReference>
<reference evidence="7" key="2">
    <citation type="submission" date="2018-11" db="EMBL/GenBank/DDBJ databases">
        <title>Proposal to divide the Flavobacteriaceae and reorganize its genera based on Amino Acid Identity values calculated from whole genome sequences.</title>
        <authorList>
            <person name="Nicholson A.C."/>
            <person name="Gulvik C.A."/>
            <person name="Whitney A.M."/>
            <person name="Humrighouse B.W."/>
            <person name="Bell M."/>
            <person name="Holmes B."/>
            <person name="Steigerwalt A.G."/>
            <person name="Villarma A."/>
            <person name="Sheth M."/>
            <person name="Batra D."/>
            <person name="Pryor J."/>
            <person name="Bernardet J.-F."/>
            <person name="Hugo C."/>
            <person name="Kampfer P."/>
            <person name="Newman J."/>
            <person name="McQuiston J.R."/>
        </authorList>
    </citation>
    <scope>NUCLEOTIDE SEQUENCE [LARGE SCALE GENOMIC DNA]</scope>
    <source>
        <strain evidence="7">G0188</strain>
    </source>
</reference>
<dbReference type="InterPro" id="IPR029058">
    <property type="entry name" value="AB_hydrolase_fold"/>
</dbReference>
<evidence type="ECO:0000313" key="5">
    <source>
        <dbReference type="EMBL" id="STD14455.1"/>
    </source>
</evidence>
<protein>
    <submittedName>
        <fullName evidence="5">Alpha/beta hydrolase family</fullName>
    </submittedName>
</protein>
<dbReference type="EMBL" id="UFVQ01000003">
    <property type="protein sequence ID" value="STD14455.1"/>
    <property type="molecule type" value="Genomic_DNA"/>
</dbReference>
<keyword evidence="1" id="KW-0732">Signal</keyword>
<dbReference type="AlphaFoldDB" id="A0A376EWR3"/>